<dbReference type="SUPFAM" id="SSF54593">
    <property type="entry name" value="Glyoxalase/Bleomycin resistance protein/Dihydroxybiphenyl dioxygenase"/>
    <property type="match status" value="2"/>
</dbReference>
<evidence type="ECO:0000313" key="2">
    <source>
        <dbReference type="EMBL" id="MXQ55684.1"/>
    </source>
</evidence>
<dbReference type="RefSeq" id="WP_160803035.1">
    <property type="nucleotide sequence ID" value="NZ_WUUL01000017.1"/>
</dbReference>
<organism evidence="2 3">
    <name type="scientific">Shimazuella alba</name>
    <dbReference type="NCBI Taxonomy" id="2690964"/>
    <lineage>
        <taxon>Bacteria</taxon>
        <taxon>Bacillati</taxon>
        <taxon>Bacillota</taxon>
        <taxon>Bacilli</taxon>
        <taxon>Bacillales</taxon>
        <taxon>Thermoactinomycetaceae</taxon>
        <taxon>Shimazuella</taxon>
    </lineage>
</organism>
<dbReference type="PANTHER" id="PTHR33993:SF14">
    <property type="entry name" value="GB|AAF24581.1"/>
    <property type="match status" value="1"/>
</dbReference>
<dbReference type="InterPro" id="IPR029068">
    <property type="entry name" value="Glyas_Bleomycin-R_OHBP_Dase"/>
</dbReference>
<dbReference type="InterPro" id="IPR037523">
    <property type="entry name" value="VOC_core"/>
</dbReference>
<feature type="domain" description="VOC" evidence="1">
    <location>
        <begin position="5"/>
        <end position="122"/>
    </location>
</feature>
<reference evidence="2 3" key="1">
    <citation type="submission" date="2019-12" db="EMBL/GenBank/DDBJ databases">
        <title>Whole-genome analyses of novel actinobacteria.</title>
        <authorList>
            <person name="Sahin N."/>
            <person name="Saygin H."/>
        </authorList>
    </citation>
    <scope>NUCLEOTIDE SEQUENCE [LARGE SCALE GENOMIC DNA]</scope>
    <source>
        <strain evidence="2 3">KC615</strain>
    </source>
</reference>
<dbReference type="Proteomes" id="UP000430692">
    <property type="component" value="Unassembled WGS sequence"/>
</dbReference>
<keyword evidence="3" id="KW-1185">Reference proteome</keyword>
<dbReference type="PANTHER" id="PTHR33993">
    <property type="entry name" value="GLYOXALASE-RELATED"/>
    <property type="match status" value="1"/>
</dbReference>
<evidence type="ECO:0000259" key="1">
    <source>
        <dbReference type="PROSITE" id="PS51819"/>
    </source>
</evidence>
<dbReference type="InterPro" id="IPR052164">
    <property type="entry name" value="Anthracycline_SecMetBiosynth"/>
</dbReference>
<protein>
    <recommendedName>
        <fullName evidence="1">VOC domain-containing protein</fullName>
    </recommendedName>
</protein>
<dbReference type="PROSITE" id="PS51819">
    <property type="entry name" value="VOC"/>
    <property type="match status" value="1"/>
</dbReference>
<dbReference type="CDD" id="cd07247">
    <property type="entry name" value="SgaA_N_like"/>
    <property type="match status" value="1"/>
</dbReference>
<sequence>MLKDQLCWIDIKTLDMDMTKQFYRKFLGWQFKEERLSNRMYTKIYLAENEIGGLTDLNLPIFAKGIMPHVSCYVEVDNVDQMAVRVLDLGGKLLLEPFDVGDLSRMATIQDPTGAVLTLWETQKFRGMNADISREGAPIRMELMTTDLTKAGAFYSKLFNWELESNISIPFKSRKRYPASMSEVTPNITESQWIICFHTHNLDNKLAIAQSLGAKVMVRAQDTNGEDSFLLACPDGTVCSIMEPK</sequence>
<dbReference type="AlphaFoldDB" id="A0A6I4W4I1"/>
<accession>A0A6I4W4I1</accession>
<dbReference type="Gene3D" id="3.10.180.10">
    <property type="entry name" value="2,3-Dihydroxybiphenyl 1,2-Dioxygenase, domain 1"/>
    <property type="match status" value="2"/>
</dbReference>
<dbReference type="InterPro" id="IPR004360">
    <property type="entry name" value="Glyas_Fos-R_dOase_dom"/>
</dbReference>
<name>A0A6I4W4I1_9BACL</name>
<gene>
    <name evidence="2" type="ORF">GSM42_18545</name>
</gene>
<dbReference type="Pfam" id="PF00903">
    <property type="entry name" value="Glyoxalase"/>
    <property type="match status" value="1"/>
</dbReference>
<comment type="caution">
    <text evidence="2">The sequence shown here is derived from an EMBL/GenBank/DDBJ whole genome shotgun (WGS) entry which is preliminary data.</text>
</comment>
<proteinExistence type="predicted"/>
<dbReference type="EMBL" id="WUUL01000017">
    <property type="protein sequence ID" value="MXQ55684.1"/>
    <property type="molecule type" value="Genomic_DNA"/>
</dbReference>
<evidence type="ECO:0000313" key="3">
    <source>
        <dbReference type="Proteomes" id="UP000430692"/>
    </source>
</evidence>